<feature type="transmembrane region" description="Helical" evidence="1">
    <location>
        <begin position="38"/>
        <end position="57"/>
    </location>
</feature>
<dbReference type="Proteomes" id="UP001597189">
    <property type="component" value="Unassembled WGS sequence"/>
</dbReference>
<feature type="transmembrane region" description="Helical" evidence="1">
    <location>
        <begin position="7"/>
        <end position="26"/>
    </location>
</feature>
<keyword evidence="1" id="KW-0812">Transmembrane</keyword>
<organism evidence="2 3">
    <name type="scientific">Levilactobacillus lanxiensis</name>
    <dbReference type="NCBI Taxonomy" id="2799568"/>
    <lineage>
        <taxon>Bacteria</taxon>
        <taxon>Bacillati</taxon>
        <taxon>Bacillota</taxon>
        <taxon>Bacilli</taxon>
        <taxon>Lactobacillales</taxon>
        <taxon>Lactobacillaceae</taxon>
        <taxon>Levilactobacillus</taxon>
    </lineage>
</organism>
<dbReference type="InterPro" id="IPR021324">
    <property type="entry name" value="DUF2929"/>
</dbReference>
<dbReference type="Pfam" id="PF11151">
    <property type="entry name" value="DUF2929"/>
    <property type="match status" value="1"/>
</dbReference>
<evidence type="ECO:0000313" key="3">
    <source>
        <dbReference type="Proteomes" id="UP001597189"/>
    </source>
</evidence>
<keyword evidence="3" id="KW-1185">Reference proteome</keyword>
<dbReference type="EMBL" id="JBHTOD010000001">
    <property type="protein sequence ID" value="MFD1454407.1"/>
    <property type="molecule type" value="Genomic_DNA"/>
</dbReference>
<sequence length="69" mass="7747">MKWLESNLVVIFWSVIFGEVMGYIGGTLEQMTWEPMKIGIWMAVVAVIAVNGITLLSRDNQASSDKKSR</sequence>
<gene>
    <name evidence="2" type="ORF">ACFQ44_01780</name>
</gene>
<proteinExistence type="predicted"/>
<protein>
    <submittedName>
        <fullName evidence="2">YjzD family protein</fullName>
    </submittedName>
</protein>
<comment type="caution">
    <text evidence="2">The sequence shown here is derived from an EMBL/GenBank/DDBJ whole genome shotgun (WGS) entry which is preliminary data.</text>
</comment>
<evidence type="ECO:0000256" key="1">
    <source>
        <dbReference type="SAM" id="Phobius"/>
    </source>
</evidence>
<evidence type="ECO:0000313" key="2">
    <source>
        <dbReference type="EMBL" id="MFD1454407.1"/>
    </source>
</evidence>
<keyword evidence="1" id="KW-0472">Membrane</keyword>
<accession>A0ABW4D347</accession>
<reference evidence="3" key="1">
    <citation type="journal article" date="2019" name="Int. J. Syst. Evol. Microbiol.">
        <title>The Global Catalogue of Microorganisms (GCM) 10K type strain sequencing project: providing services to taxonomists for standard genome sequencing and annotation.</title>
        <authorList>
            <consortium name="The Broad Institute Genomics Platform"/>
            <consortium name="The Broad Institute Genome Sequencing Center for Infectious Disease"/>
            <person name="Wu L."/>
            <person name="Ma J."/>
        </authorList>
    </citation>
    <scope>NUCLEOTIDE SEQUENCE [LARGE SCALE GENOMIC DNA]</scope>
    <source>
        <strain evidence="3">CCM 8979</strain>
    </source>
</reference>
<dbReference type="RefSeq" id="WP_125764614.1">
    <property type="nucleotide sequence ID" value="NZ_BOLN01000001.1"/>
</dbReference>
<name>A0ABW4D347_9LACO</name>
<keyword evidence="1" id="KW-1133">Transmembrane helix</keyword>